<proteinExistence type="predicted"/>
<accession>A0ABY5UWS4</accession>
<dbReference type="Gene3D" id="3.40.50.1000">
    <property type="entry name" value="HAD superfamily/HAD-like"/>
    <property type="match status" value="1"/>
</dbReference>
<evidence type="ECO:0000313" key="1">
    <source>
        <dbReference type="EMBL" id="UWN56488.1"/>
    </source>
</evidence>
<dbReference type="SFLD" id="SFLDS00003">
    <property type="entry name" value="Haloacid_Dehalogenase"/>
    <property type="match status" value="1"/>
</dbReference>
<protein>
    <submittedName>
        <fullName evidence="1">YjjG family noncanonical pyrimidine nucleotidase</fullName>
    </submittedName>
</protein>
<dbReference type="NCBIfam" id="TIGR02254">
    <property type="entry name" value="YjjG_YfnB"/>
    <property type="match status" value="1"/>
</dbReference>
<dbReference type="InterPro" id="IPR036412">
    <property type="entry name" value="HAD-like_sf"/>
</dbReference>
<dbReference type="InterPro" id="IPR011951">
    <property type="entry name" value="HAD-SF_hydro_IA_YjjG/PynA"/>
</dbReference>
<dbReference type="NCBIfam" id="TIGR01509">
    <property type="entry name" value="HAD-SF-IA-v3"/>
    <property type="match status" value="1"/>
</dbReference>
<dbReference type="EMBL" id="CP102294">
    <property type="protein sequence ID" value="UWN56488.1"/>
    <property type="molecule type" value="Genomic_DNA"/>
</dbReference>
<keyword evidence="2" id="KW-1185">Reference proteome</keyword>
<dbReference type="SUPFAM" id="SSF56784">
    <property type="entry name" value="HAD-like"/>
    <property type="match status" value="1"/>
</dbReference>
<name>A0ABY5UWS4_9BACT</name>
<dbReference type="NCBIfam" id="TIGR01549">
    <property type="entry name" value="HAD-SF-IA-v1"/>
    <property type="match status" value="1"/>
</dbReference>
<dbReference type="CDD" id="cd04305">
    <property type="entry name" value="HAD_Neu5Ac-Pase_like"/>
    <property type="match status" value="1"/>
</dbReference>
<dbReference type="Gene3D" id="1.10.150.240">
    <property type="entry name" value="Putative phosphatase, domain 2"/>
    <property type="match status" value="1"/>
</dbReference>
<dbReference type="Pfam" id="PF00702">
    <property type="entry name" value="Hydrolase"/>
    <property type="match status" value="1"/>
</dbReference>
<dbReference type="PANTHER" id="PTHR47478:SF1">
    <property type="entry name" value="PYRIMIDINE 5'-NUCLEOTIDASE YJJG"/>
    <property type="match status" value="1"/>
</dbReference>
<dbReference type="GeneID" id="82891550"/>
<dbReference type="PANTHER" id="PTHR47478">
    <property type="match status" value="1"/>
</dbReference>
<dbReference type="Proteomes" id="UP001059295">
    <property type="component" value="Chromosome"/>
</dbReference>
<dbReference type="RefSeq" id="WP_026089801.1">
    <property type="nucleotide sequence ID" value="NZ_CAPH01000018.1"/>
</dbReference>
<gene>
    <name evidence="1" type="ORF">NQ491_07410</name>
</gene>
<reference evidence="1" key="1">
    <citation type="journal article" date="2022" name="Cell">
        <title>Design, construction, and in vivo augmentation of a complex gut microbiome.</title>
        <authorList>
            <person name="Cheng A.G."/>
            <person name="Ho P.Y."/>
            <person name="Aranda-Diaz A."/>
            <person name="Jain S."/>
            <person name="Yu F.B."/>
            <person name="Meng X."/>
            <person name="Wang M."/>
            <person name="Iakiviak M."/>
            <person name="Nagashima K."/>
            <person name="Zhao A."/>
            <person name="Murugkar P."/>
            <person name="Patil A."/>
            <person name="Atabakhsh K."/>
            <person name="Weakley A."/>
            <person name="Yan J."/>
            <person name="Brumbaugh A.R."/>
            <person name="Higginbottom S."/>
            <person name="Dimas A."/>
            <person name="Shiver A.L."/>
            <person name="Deutschbauer A."/>
            <person name="Neff N."/>
            <person name="Sonnenburg J.L."/>
            <person name="Huang K.C."/>
            <person name="Fischbach M.A."/>
        </authorList>
    </citation>
    <scope>NUCLEOTIDE SEQUENCE</scope>
    <source>
        <strain evidence="1">AP11</strain>
    </source>
</reference>
<organism evidence="1 2">
    <name type="scientific">Alistipes ihumii AP11</name>
    <dbReference type="NCBI Taxonomy" id="1211813"/>
    <lineage>
        <taxon>Bacteria</taxon>
        <taxon>Pseudomonadati</taxon>
        <taxon>Bacteroidota</taxon>
        <taxon>Bacteroidia</taxon>
        <taxon>Bacteroidales</taxon>
        <taxon>Rikenellaceae</taxon>
        <taxon>Alistipes</taxon>
    </lineage>
</organism>
<dbReference type="InterPro" id="IPR006439">
    <property type="entry name" value="HAD-SF_hydro_IA"/>
</dbReference>
<dbReference type="InterPro" id="IPR052550">
    <property type="entry name" value="Pyrimidine_5'-ntase_YjjG"/>
</dbReference>
<dbReference type="SFLD" id="SFLDG01129">
    <property type="entry name" value="C1.5:_HAD__Beta-PGM__Phosphata"/>
    <property type="match status" value="1"/>
</dbReference>
<dbReference type="InterPro" id="IPR023214">
    <property type="entry name" value="HAD_sf"/>
</dbReference>
<dbReference type="InterPro" id="IPR023198">
    <property type="entry name" value="PGP-like_dom2"/>
</dbReference>
<evidence type="ECO:0000313" key="2">
    <source>
        <dbReference type="Proteomes" id="UP001059295"/>
    </source>
</evidence>
<sequence>MRYDCLFFDLDRTLWDVDRNQKKALRVLYGRYGLDRSGIGFERCFAVFERINAGLWDDYRDGKISRETLRDTRFERMLDEIGLSDRALARTLADDYLKLAPTFRGLIPYAREVVRELSGRYPMYIVTNGFAGVQQIKLRHSGLDGYFRGVVCSEDAGANKPDPRIFEYALDLAGVKAGAAVMIGDDPYSDIPGAERAGIDSIWFDPSGMPCECRPTYRIGSLRELLALL</sequence>